<proteinExistence type="predicted"/>
<dbReference type="AlphaFoldDB" id="A0A086XQK9"/>
<dbReference type="Proteomes" id="UP000028824">
    <property type="component" value="Unassembled WGS sequence"/>
</dbReference>
<protein>
    <submittedName>
        <fullName evidence="2">Uncharacterized protein</fullName>
    </submittedName>
</protein>
<evidence type="ECO:0000313" key="2">
    <source>
        <dbReference type="EMBL" id="KFI24309.1"/>
    </source>
</evidence>
<comment type="caution">
    <text evidence="2">The sequence shown here is derived from an EMBL/GenBank/DDBJ whole genome shotgun (WGS) entry which is preliminary data.</text>
</comment>
<feature type="region of interest" description="Disordered" evidence="1">
    <location>
        <begin position="98"/>
        <end position="117"/>
    </location>
</feature>
<gene>
    <name evidence="2" type="ORF">CG50_10860</name>
</gene>
<reference evidence="2 3" key="1">
    <citation type="submission" date="2014-03" db="EMBL/GenBank/DDBJ databases">
        <title>Genome of Paenirhodobacter enshiensis DW2-9.</title>
        <authorList>
            <person name="Wang D."/>
            <person name="Wang G."/>
        </authorList>
    </citation>
    <scope>NUCLEOTIDE SEQUENCE [LARGE SCALE GENOMIC DNA]</scope>
    <source>
        <strain evidence="2 3">DW2-9</strain>
    </source>
</reference>
<accession>A0A086XQK9</accession>
<evidence type="ECO:0000313" key="3">
    <source>
        <dbReference type="Proteomes" id="UP000028824"/>
    </source>
</evidence>
<name>A0A086XQK9_9RHOB</name>
<keyword evidence="3" id="KW-1185">Reference proteome</keyword>
<dbReference type="EMBL" id="JFZB01000055">
    <property type="protein sequence ID" value="KFI24309.1"/>
    <property type="molecule type" value="Genomic_DNA"/>
</dbReference>
<sequence>MSDLERRAAARLVPEAARVAAMLRAAQAPEDCGPEIPVAPARGGCRVFTVRQVVPGAYTTGPGEELPVEDAGYRGPGEDRPRRAVAVADVFDRMEAAARRARKASPLTPGQISVARR</sequence>
<organism evidence="2 3">
    <name type="scientific">Paenirhodobacter enshiensis</name>
    <dbReference type="NCBI Taxonomy" id="1105367"/>
    <lineage>
        <taxon>Bacteria</taxon>
        <taxon>Pseudomonadati</taxon>
        <taxon>Pseudomonadota</taxon>
        <taxon>Alphaproteobacteria</taxon>
        <taxon>Rhodobacterales</taxon>
        <taxon>Rhodobacter group</taxon>
        <taxon>Paenirhodobacter</taxon>
    </lineage>
</organism>
<evidence type="ECO:0000256" key="1">
    <source>
        <dbReference type="SAM" id="MobiDB-lite"/>
    </source>
</evidence>
<feature type="region of interest" description="Disordered" evidence="1">
    <location>
        <begin position="59"/>
        <end position="80"/>
    </location>
</feature>
<feature type="non-terminal residue" evidence="2">
    <location>
        <position position="117"/>
    </location>
</feature>